<dbReference type="AlphaFoldDB" id="A0A3V8PLH6"/>
<evidence type="ECO:0000313" key="28">
    <source>
        <dbReference type="EMBL" id="HAB6080988.1"/>
    </source>
</evidence>
<evidence type="ECO:0000313" key="33">
    <source>
        <dbReference type="EMBL" id="TLB97451.1"/>
    </source>
</evidence>
<dbReference type="EMBL" id="DAAGUJ010000002">
    <property type="protein sequence ID" value="HAB4593034.1"/>
    <property type="molecule type" value="Genomic_DNA"/>
</dbReference>
<evidence type="ECO:0000313" key="24">
    <source>
        <dbReference type="EMBL" id="HAB5268015.1"/>
    </source>
</evidence>
<dbReference type="EMBL" id="DAAGWH010000003">
    <property type="protein sequence ID" value="HAB4817719.1"/>
    <property type="molecule type" value="Genomic_DNA"/>
</dbReference>
<reference evidence="6" key="7">
    <citation type="submission" date="2019-10" db="EMBL/GenBank/DDBJ databases">
        <authorList>
            <consortium name="NCBI Pathogen Detection Project"/>
        </authorList>
    </citation>
    <scope>NUCLEOTIDE SEQUENCE</scope>
    <source>
        <strain evidence="6">Salmonella enterica</strain>
    </source>
</reference>
<dbReference type="EMBL" id="DAAHJF010000006">
    <property type="protein sequence ID" value="HAB6330862.1"/>
    <property type="molecule type" value="Genomic_DNA"/>
</dbReference>
<dbReference type="EMBL" id="DAAHGZ010000048">
    <property type="protein sequence ID" value="HAB6080988.1"/>
    <property type="molecule type" value="Genomic_DNA"/>
</dbReference>
<evidence type="ECO:0000313" key="32">
    <source>
        <dbReference type="EMBL" id="HAF8088563.1"/>
    </source>
</evidence>
<evidence type="ECO:0000313" key="7">
    <source>
        <dbReference type="EMBL" id="HAB1591595.1"/>
    </source>
</evidence>
<accession>A0A418ZF22</accession>
<evidence type="ECO:0000313" key="27">
    <source>
        <dbReference type="EMBL" id="HAB5696903.1"/>
    </source>
</evidence>
<evidence type="ECO:0000313" key="4">
    <source>
        <dbReference type="EMBL" id="ECV0875983.1"/>
    </source>
</evidence>
<evidence type="ECO:0000313" key="12">
    <source>
        <dbReference type="EMBL" id="HAB2403104.1"/>
    </source>
</evidence>
<reference evidence="33 34" key="5">
    <citation type="journal article" date="2019" name="Foodborne Pathog. Dis.">
        <title>Whole Genome Sequencing Analysis of Nontyphoidal Salmonella enterica of Chicken Meat and Human Origin Under Surveillance in Sri Lanka.</title>
        <authorList>
            <person name="Tay M.Y.F."/>
            <person name="Pathirage S."/>
            <person name="Chandrasekaran L."/>
            <person name="Wickramasuriya U."/>
            <person name="Sadeepanie N."/>
            <person name="Waidyarathna K.D.K."/>
            <person name="Liyanage L.D.C."/>
            <person name="Seow K.L.G."/>
            <person name="Hendriksen R.S."/>
            <person name="Takeuchi M.T."/>
            <person name="Schlundt J."/>
        </authorList>
    </citation>
    <scope>NUCLEOTIDE SEQUENCE [LARGE SCALE GENOMIC DNA]</scope>
    <source>
        <strain evidence="33 34">SL_63_S360</strain>
    </source>
</reference>
<dbReference type="EMBL" id="DAAGYA010000020">
    <property type="protein sequence ID" value="HAB4984890.1"/>
    <property type="molecule type" value="Genomic_DNA"/>
</dbReference>
<accession>A0A3V8PLH6</accession>
<dbReference type="EMBL" id="DAAFUV010000009">
    <property type="protein sequence ID" value="HAB1591595.1"/>
    <property type="molecule type" value="Genomic_DNA"/>
</dbReference>
<dbReference type="EMBL" id="AAHGAG010000006">
    <property type="protein sequence ID" value="EBV6812030.1"/>
    <property type="molecule type" value="Genomic_DNA"/>
</dbReference>
<dbReference type="EMBL" id="DAAGOU010000083">
    <property type="protein sequence ID" value="HAB3921499.1"/>
    <property type="molecule type" value="Genomic_DNA"/>
</dbReference>
<evidence type="ECO:0000313" key="13">
    <source>
        <dbReference type="EMBL" id="HAB3921499.1"/>
    </source>
</evidence>
<evidence type="ECO:0000313" key="20">
    <source>
        <dbReference type="EMBL" id="HAB4702323.1"/>
    </source>
</evidence>
<dbReference type="EMBL" id="DAAHDM010000005">
    <property type="protein sequence ID" value="HAB5696903.1"/>
    <property type="molecule type" value="Genomic_DNA"/>
</dbReference>
<dbReference type="EMBL" id="AAKSTH010000024">
    <property type="protein sequence ID" value="ECV0875983.1"/>
    <property type="molecule type" value="Genomic_DNA"/>
</dbReference>
<gene>
    <name evidence="2" type="ORF">AA04_13770</name>
    <name evidence="3" type="ORF">C9711_15835</name>
    <name evidence="5" type="ORF">CGA83_03160</name>
    <name evidence="4" type="ORF">D0214_17705</name>
    <name evidence="33" type="ORF">E2E95_17090</name>
    <name evidence="30" type="ORF">G2930_05485</name>
    <name evidence="31" type="ORF">G2969_01235</name>
    <name evidence="22" type="ORF">GB044_10575</name>
    <name evidence="20" type="ORF">GB065_13515</name>
    <name evidence="23" type="ORF">GB089_02840</name>
    <name evidence="11" type="ORF">GB150_17625</name>
    <name evidence="26" type="ORF">GB153_16190</name>
    <name evidence="27" type="ORF">GB170_05430</name>
    <name evidence="12" type="ORF">GB242_19225</name>
    <name evidence="10" type="ORF">GB347_07530</name>
    <name evidence="32" type="ORF">GB351_14235</name>
    <name evidence="18" type="ORF">GB386_02940</name>
    <name evidence="24" type="ORF">GB415_19370</name>
    <name evidence="8" type="ORF">GB461_15120</name>
    <name evidence="25" type="ORF">GB615_19285</name>
    <name evidence="29" type="ORF">GBS40_13540</name>
    <name evidence="28" type="ORF">GBV33_14740</name>
    <name evidence="13" type="ORF">GBV98_21010</name>
    <name evidence="7" type="ORF">GBW74_04820</name>
    <name evidence="6" type="ORF">GBX16_14755</name>
    <name evidence="14" type="ORF">GBX60_05820</name>
    <name evidence="15" type="ORF">GBX71_13730</name>
    <name evidence="9" type="ORF">GBY72_08695</name>
    <name evidence="16" type="ORF">GBY76_08935</name>
    <name evidence="19" type="ORF">GBY83_04010</name>
    <name evidence="21" type="ORF">GBY89_06260</name>
    <name evidence="17" type="ORF">GBZ00_05085</name>
    <name evidence="1" type="ORF">OL14_11690</name>
</gene>
<reference evidence="6" key="1">
    <citation type="journal article" date="2018" name="Genome Biol.">
        <title>SKESA: strategic k-mer extension for scrupulous assemblies.</title>
        <authorList>
            <person name="Souvorov A."/>
            <person name="Agarwala R."/>
            <person name="Lipman D.J."/>
        </authorList>
    </citation>
    <scope>NUCLEOTIDE SEQUENCE</scope>
    <source>
        <strain evidence="6">Salmonella enterica</strain>
    </source>
</reference>
<evidence type="ECO:0000313" key="29">
    <source>
        <dbReference type="EMBL" id="HAB6330862.1"/>
    </source>
</evidence>
<dbReference type="EMBL" id="DAAFYN010000016">
    <property type="protein sequence ID" value="HAB2031718.1"/>
    <property type="molecule type" value="Genomic_DNA"/>
</dbReference>
<organism evidence="1">
    <name type="scientific">Salmonella enterica subsp. enterica serovar Mbandaka</name>
    <dbReference type="NCBI Taxonomy" id="192954"/>
    <lineage>
        <taxon>Bacteria</taxon>
        <taxon>Pseudomonadati</taxon>
        <taxon>Pseudomonadota</taxon>
        <taxon>Gammaproteobacteria</taxon>
        <taxon>Enterobacterales</taxon>
        <taxon>Enterobacteriaceae</taxon>
        <taxon>Salmonella</taxon>
    </lineage>
</organism>
<evidence type="ECO:0000313" key="17">
    <source>
        <dbReference type="EMBL" id="HAB4512888.1"/>
    </source>
</evidence>
<dbReference type="EMBL" id="DAAWIZ010000060">
    <property type="protein sequence ID" value="HAF8088563.1"/>
    <property type="molecule type" value="Genomic_DNA"/>
</dbReference>
<evidence type="ECO:0000313" key="3">
    <source>
        <dbReference type="EMBL" id="ECU0429816.1"/>
    </source>
</evidence>
<dbReference type="EMBL" id="DAAGVH010000005">
    <property type="protein sequence ID" value="HAB4702323.1"/>
    <property type="molecule type" value="Genomic_DNA"/>
</dbReference>
<dbReference type="EMBL" id="DAAGZN010000002">
    <property type="protein sequence ID" value="HAB5191329.1"/>
    <property type="molecule type" value="Genomic_DNA"/>
</dbReference>
<dbReference type="EMBL" id="AAHFUD010000005">
    <property type="protein sequence ID" value="EBV6110297.1"/>
    <property type="molecule type" value="Genomic_DNA"/>
</dbReference>
<dbReference type="EMBL" id="DAAGRN010000023">
    <property type="protein sequence ID" value="HAB4264758.1"/>
    <property type="molecule type" value="Genomic_DNA"/>
</dbReference>
<evidence type="ECO:0000313" key="31">
    <source>
        <dbReference type="EMBL" id="HAE1539240.1"/>
    </source>
</evidence>
<proteinExistence type="predicted"/>
<evidence type="ECO:0000313" key="2">
    <source>
        <dbReference type="EMBL" id="EBV6812030.1"/>
    </source>
</evidence>
<evidence type="ECO:0000313" key="30">
    <source>
        <dbReference type="EMBL" id="HAE1290341.1"/>
    </source>
</evidence>
<dbReference type="EMBL" id="DAAHAT010000027">
    <property type="protein sequence ID" value="HAB5340466.1"/>
    <property type="molecule type" value="Genomic_DNA"/>
</dbReference>
<evidence type="ECO:0000313" key="15">
    <source>
        <dbReference type="EMBL" id="HAB4264758.1"/>
    </source>
</evidence>
<dbReference type="EMBL" id="DAAHAD010000063">
    <property type="protein sequence ID" value="HAB5268015.1"/>
    <property type="molecule type" value="Genomic_DNA"/>
</dbReference>
<evidence type="ECO:0000313" key="8">
    <source>
        <dbReference type="EMBL" id="HAB1634029.1"/>
    </source>
</evidence>
<evidence type="ECO:0000313" key="34">
    <source>
        <dbReference type="Proteomes" id="UP000307695"/>
    </source>
</evidence>
<dbReference type="EMBL" id="DAAQXP010000012">
    <property type="protein sequence ID" value="HAE1290341.1"/>
    <property type="molecule type" value="Genomic_DNA"/>
</dbReference>
<name>A0A3V8PLH6_SALET</name>
<dbReference type="EMBL" id="DAAGBS010000085">
    <property type="protein sequence ID" value="HAB2403104.1"/>
    <property type="molecule type" value="Genomic_DNA"/>
</dbReference>
<evidence type="ECO:0000313" key="23">
    <source>
        <dbReference type="EMBL" id="HAB5191329.1"/>
    </source>
</evidence>
<evidence type="ECO:0000313" key="26">
    <source>
        <dbReference type="EMBL" id="HAB5578318.1"/>
    </source>
</evidence>
<evidence type="ECO:0000313" key="14">
    <source>
        <dbReference type="EMBL" id="HAB4076322.1"/>
    </source>
</evidence>
<sequence>MLACGRSVQSGSPLEQEPTPFRTWRMSMHKNWGIFSRIYYLYSSISLVPVINNPMPPELKPPSAWALAANNTK</sequence>
<dbReference type="EMBL" id="SMQU01000007">
    <property type="protein sequence ID" value="TLB97451.1"/>
    <property type="molecule type" value="Genomic_DNA"/>
</dbReference>
<dbReference type="Proteomes" id="UP000839897">
    <property type="component" value="Unassembled WGS sequence"/>
</dbReference>
<dbReference type="Proteomes" id="UP000307695">
    <property type="component" value="Unassembled WGS sequence"/>
</dbReference>
<evidence type="ECO:0000313" key="10">
    <source>
        <dbReference type="EMBL" id="HAB2031718.1"/>
    </source>
</evidence>
<reference evidence="5" key="4">
    <citation type="submission" date="2018-07" db="EMBL/GenBank/DDBJ databases">
        <authorList>
            <person name="Ashton P.M."/>
            <person name="Dallman T."/>
            <person name="Nair S."/>
            <person name="De Pinna E."/>
            <person name="Peters T."/>
            <person name="Grant K."/>
        </authorList>
    </citation>
    <scope>NUCLEOTIDE SEQUENCE</scope>
    <source>
        <strain evidence="5">167025</strain>
    </source>
</reference>
<dbReference type="EMBL" id="DAAGTN010000005">
    <property type="protein sequence ID" value="HAB4491648.1"/>
    <property type="molecule type" value="Genomic_DNA"/>
</dbReference>
<evidence type="ECO:0000313" key="21">
    <source>
        <dbReference type="EMBL" id="HAB4817719.1"/>
    </source>
</evidence>
<dbReference type="EMBL" id="DAAFUS010000043">
    <property type="protein sequence ID" value="HAB1444931.1"/>
    <property type="molecule type" value="Genomic_DNA"/>
</dbReference>
<protein>
    <submittedName>
        <fullName evidence="1">Uncharacterized protein</fullName>
    </submittedName>
</protein>
<dbReference type="EMBL" id="DAAHBW010000051">
    <property type="protein sequence ID" value="HAB5578318.1"/>
    <property type="molecule type" value="Genomic_DNA"/>
</dbReference>
<dbReference type="EMBL" id="DAAFXA010000005">
    <property type="protein sequence ID" value="HAB1855506.1"/>
    <property type="molecule type" value="Genomic_DNA"/>
</dbReference>
<dbReference type="EMBL" id="DAAGTR010000002">
    <property type="protein sequence ID" value="HAB4512888.1"/>
    <property type="molecule type" value="Genomic_DNA"/>
</dbReference>
<evidence type="ECO:0000313" key="6">
    <source>
        <dbReference type="EMBL" id="HAB1444931.1"/>
    </source>
</evidence>
<reference evidence="33" key="6">
    <citation type="submission" date="2019-03" db="EMBL/GenBank/DDBJ databases">
        <authorList>
            <person name="Tay M."/>
        </authorList>
    </citation>
    <scope>NUCLEOTIDE SEQUENCE</scope>
    <source>
        <strain evidence="33">SL_63_S360</strain>
    </source>
</reference>
<dbReference type="EMBL" id="DAAFYQ010000077">
    <property type="protein sequence ID" value="HAB2051478.1"/>
    <property type="molecule type" value="Genomic_DNA"/>
</dbReference>
<dbReference type="EMBL" id="AAMLZP010000003">
    <property type="protein sequence ID" value="EDI7462033.1"/>
    <property type="molecule type" value="Genomic_DNA"/>
</dbReference>
<reference evidence="1" key="3">
    <citation type="submission" date="2018-07" db="EMBL/GenBank/DDBJ databases">
        <authorList>
            <consortium name="GenomeTrakr network: Whole genome sequencing for foodborne pathogen traceback"/>
        </authorList>
    </citation>
    <scope>NUCLEOTIDE SEQUENCE</scope>
    <source>
        <strain evidence="4">FSIS11813077</strain>
        <strain evidence="2">FSW0086</strain>
        <strain evidence="1">NY-30482</strain>
    </source>
</reference>
<comment type="caution">
    <text evidence="1">The sequence shown here is derived from an EMBL/GenBank/DDBJ whole genome shotgun (WGS) entry which is preliminary data.</text>
</comment>
<evidence type="ECO:0000313" key="1">
    <source>
        <dbReference type="EMBL" id="EBV6110297.1"/>
    </source>
</evidence>
<evidence type="ECO:0000313" key="11">
    <source>
        <dbReference type="EMBL" id="HAB2051478.1"/>
    </source>
</evidence>
<evidence type="ECO:0000313" key="18">
    <source>
        <dbReference type="EMBL" id="HAB4593034.1"/>
    </source>
</evidence>
<evidence type="ECO:0000313" key="16">
    <source>
        <dbReference type="EMBL" id="HAB4491648.1"/>
    </source>
</evidence>
<evidence type="ECO:0000313" key="22">
    <source>
        <dbReference type="EMBL" id="HAB4984890.1"/>
    </source>
</evidence>
<evidence type="ECO:0000313" key="9">
    <source>
        <dbReference type="EMBL" id="HAB1855506.1"/>
    </source>
</evidence>
<dbReference type="EMBL" id="DAAFVC010000006">
    <property type="protein sequence ID" value="HAB1634029.1"/>
    <property type="molecule type" value="Genomic_DNA"/>
</dbReference>
<evidence type="ECO:0000313" key="5">
    <source>
        <dbReference type="EMBL" id="EDI7462033.1"/>
    </source>
</evidence>
<dbReference type="EMBL" id="DAAGUZ010000005">
    <property type="protein sequence ID" value="HAB4663964.1"/>
    <property type="molecule type" value="Genomic_DNA"/>
</dbReference>
<evidence type="ECO:0000313" key="25">
    <source>
        <dbReference type="EMBL" id="HAB5340466.1"/>
    </source>
</evidence>
<dbReference type="EMBL" id="AAKORV010000007">
    <property type="protein sequence ID" value="ECU0429816.1"/>
    <property type="molecule type" value="Genomic_DNA"/>
</dbReference>
<reference evidence="3" key="2">
    <citation type="submission" date="2018-07" db="EMBL/GenBank/DDBJ databases">
        <authorList>
            <consortium name="NARMS: The National Antimicrobial Resistance Monitoring System"/>
        </authorList>
    </citation>
    <scope>NUCLEOTIDE SEQUENCE [LARGE SCALE GENOMIC DNA]</scope>
    <source>
        <strain evidence="3">FSIS11808084</strain>
    </source>
</reference>
<dbReference type="EMBL" id="DAAQZL010000001">
    <property type="protein sequence ID" value="HAE1539240.1"/>
    <property type="molecule type" value="Genomic_DNA"/>
</dbReference>
<dbReference type="EMBL" id="DAAGPX010000004">
    <property type="protein sequence ID" value="HAB4076322.1"/>
    <property type="molecule type" value="Genomic_DNA"/>
</dbReference>
<evidence type="ECO:0000313" key="19">
    <source>
        <dbReference type="EMBL" id="HAB4663964.1"/>
    </source>
</evidence>